<evidence type="ECO:0000313" key="5">
    <source>
        <dbReference type="EMBL" id="MBO8191887.1"/>
    </source>
</evidence>
<dbReference type="InterPro" id="IPR036388">
    <property type="entry name" value="WH-like_DNA-bd_sf"/>
</dbReference>
<reference evidence="5 6" key="1">
    <citation type="submission" date="2020-11" db="EMBL/GenBank/DDBJ databases">
        <title>Streptomyces spirodelae sp. nov., isolated from duckweed.</title>
        <authorList>
            <person name="Saimee Y."/>
            <person name="Duangmal K."/>
        </authorList>
    </citation>
    <scope>NUCLEOTIDE SEQUENCE [LARGE SCALE GENOMIC DNA]</scope>
    <source>
        <strain evidence="5 6">S16-07</strain>
    </source>
</reference>
<dbReference type="Proteomes" id="UP001519064">
    <property type="component" value="Unassembled WGS sequence"/>
</dbReference>
<dbReference type="Pfam" id="PF01638">
    <property type="entry name" value="HxlR"/>
    <property type="match status" value="1"/>
</dbReference>
<accession>A0ABS3XA04</accession>
<evidence type="ECO:0000313" key="6">
    <source>
        <dbReference type="Proteomes" id="UP001519064"/>
    </source>
</evidence>
<dbReference type="InterPro" id="IPR002577">
    <property type="entry name" value="HTH_HxlR"/>
</dbReference>
<dbReference type="PANTHER" id="PTHR33204:SF39">
    <property type="entry name" value="TRANSCRIPTIONAL REGULATORY PROTEIN"/>
    <property type="match status" value="1"/>
</dbReference>
<evidence type="ECO:0000256" key="2">
    <source>
        <dbReference type="ARBA" id="ARBA00023125"/>
    </source>
</evidence>
<feature type="domain" description="HTH hxlR-type" evidence="4">
    <location>
        <begin position="1"/>
        <end position="106"/>
    </location>
</feature>
<evidence type="ECO:0000256" key="1">
    <source>
        <dbReference type="ARBA" id="ARBA00023015"/>
    </source>
</evidence>
<protein>
    <submittedName>
        <fullName evidence="5">Helix-turn-helix transcriptional regulator</fullName>
    </submittedName>
</protein>
<dbReference type="SUPFAM" id="SSF46785">
    <property type="entry name" value="Winged helix' DNA-binding domain"/>
    <property type="match status" value="1"/>
</dbReference>
<dbReference type="RefSeq" id="WP_209238982.1">
    <property type="nucleotide sequence ID" value="NZ_JADKMA010000034.1"/>
</dbReference>
<name>A0ABS3XA04_9ACTN</name>
<keyword evidence="6" id="KW-1185">Reference proteome</keyword>
<proteinExistence type="predicted"/>
<organism evidence="5 6">
    <name type="scientific">Streptomyces oryzae</name>
    <dbReference type="NCBI Taxonomy" id="1434886"/>
    <lineage>
        <taxon>Bacteria</taxon>
        <taxon>Bacillati</taxon>
        <taxon>Actinomycetota</taxon>
        <taxon>Actinomycetes</taxon>
        <taxon>Kitasatosporales</taxon>
        <taxon>Streptomycetaceae</taxon>
        <taxon>Streptomyces</taxon>
    </lineage>
</organism>
<evidence type="ECO:0000259" key="4">
    <source>
        <dbReference type="PROSITE" id="PS51118"/>
    </source>
</evidence>
<comment type="caution">
    <text evidence="5">The sequence shown here is derived from an EMBL/GenBank/DDBJ whole genome shotgun (WGS) entry which is preliminary data.</text>
</comment>
<keyword evidence="3" id="KW-0804">Transcription</keyword>
<dbReference type="InterPro" id="IPR036390">
    <property type="entry name" value="WH_DNA-bd_sf"/>
</dbReference>
<dbReference type="Gene3D" id="1.10.10.10">
    <property type="entry name" value="Winged helix-like DNA-binding domain superfamily/Winged helix DNA-binding domain"/>
    <property type="match status" value="1"/>
</dbReference>
<dbReference type="EMBL" id="JADKMA010000034">
    <property type="protein sequence ID" value="MBO8191887.1"/>
    <property type="molecule type" value="Genomic_DNA"/>
</dbReference>
<dbReference type="PROSITE" id="PS51118">
    <property type="entry name" value="HTH_HXLR"/>
    <property type="match status" value="1"/>
</dbReference>
<keyword evidence="1" id="KW-0805">Transcription regulation</keyword>
<sequence>MPEVKLSGDGRQLLDQLFDKWSLLVLAALCDRSRRFNELRQHMPAVTPKSLTTCLRRLERNGMVERTVVSTEPVAIEYRITPLGRTLRSPVHAMLEWAVDHLDAVETARYHYDERRVDK</sequence>
<evidence type="ECO:0000256" key="3">
    <source>
        <dbReference type="ARBA" id="ARBA00023163"/>
    </source>
</evidence>
<dbReference type="PANTHER" id="PTHR33204">
    <property type="entry name" value="TRANSCRIPTIONAL REGULATOR, MARR FAMILY"/>
    <property type="match status" value="1"/>
</dbReference>
<gene>
    <name evidence="5" type="ORF">ITI46_09415</name>
</gene>
<keyword evidence="2" id="KW-0238">DNA-binding</keyword>